<evidence type="ECO:0000313" key="4">
    <source>
        <dbReference type="Proteomes" id="UP001500191"/>
    </source>
</evidence>
<dbReference type="PANTHER" id="PTHR42860:SF1">
    <property type="entry name" value="VITAMIN B12-BINDING PROTEIN"/>
    <property type="match status" value="1"/>
</dbReference>
<accession>A0ABP3LU73</accession>
<dbReference type="Proteomes" id="UP001500191">
    <property type="component" value="Unassembled WGS sequence"/>
</dbReference>
<comment type="caution">
    <text evidence="3">The sequence shown here is derived from an EMBL/GenBank/DDBJ whole genome shotgun (WGS) entry which is preliminary data.</text>
</comment>
<feature type="domain" description="Fe/B12 periplasmic-binding" evidence="2">
    <location>
        <begin position="41"/>
        <end position="318"/>
    </location>
</feature>
<gene>
    <name evidence="3" type="ORF">GCM10008937_13620</name>
</gene>
<proteinExistence type="predicted"/>
<keyword evidence="4" id="KW-1185">Reference proteome</keyword>
<dbReference type="InterPro" id="IPR002491">
    <property type="entry name" value="ABC_transptr_periplasmic_BD"/>
</dbReference>
<dbReference type="Gene3D" id="3.40.50.1980">
    <property type="entry name" value="Nitrogenase molybdenum iron protein domain"/>
    <property type="match status" value="2"/>
</dbReference>
<dbReference type="SUPFAM" id="SSF53807">
    <property type="entry name" value="Helical backbone' metal receptor"/>
    <property type="match status" value="1"/>
</dbReference>
<feature type="compositionally biased region" description="Low complexity" evidence="1">
    <location>
        <begin position="28"/>
        <end position="38"/>
    </location>
</feature>
<protein>
    <submittedName>
        <fullName evidence="3">Cobalamin-binding protein</fullName>
    </submittedName>
</protein>
<name>A0ABP3LU73_9DEIO</name>
<organism evidence="3 4">
    <name type="scientific">Deinococcus depolymerans</name>
    <dbReference type="NCBI Taxonomy" id="392408"/>
    <lineage>
        <taxon>Bacteria</taxon>
        <taxon>Thermotogati</taxon>
        <taxon>Deinococcota</taxon>
        <taxon>Deinococci</taxon>
        <taxon>Deinococcales</taxon>
        <taxon>Deinococcaceae</taxon>
        <taxon>Deinococcus</taxon>
    </lineage>
</organism>
<evidence type="ECO:0000256" key="1">
    <source>
        <dbReference type="SAM" id="MobiDB-lite"/>
    </source>
</evidence>
<reference evidence="4" key="1">
    <citation type="journal article" date="2019" name="Int. J. Syst. Evol. Microbiol.">
        <title>The Global Catalogue of Microorganisms (GCM) 10K type strain sequencing project: providing services to taxonomists for standard genome sequencing and annotation.</title>
        <authorList>
            <consortium name="The Broad Institute Genomics Platform"/>
            <consortium name="The Broad Institute Genome Sequencing Center for Infectious Disease"/>
            <person name="Wu L."/>
            <person name="Ma J."/>
        </authorList>
    </citation>
    <scope>NUCLEOTIDE SEQUENCE [LARGE SCALE GENOMIC DNA]</scope>
    <source>
        <strain evidence="4">JCM 14368</strain>
    </source>
</reference>
<dbReference type="InterPro" id="IPR051030">
    <property type="entry name" value="Vitamin_B12-ABC_binding"/>
</dbReference>
<dbReference type="PANTHER" id="PTHR42860">
    <property type="entry name" value="VITAMIN B12-BINDING PROTEIN"/>
    <property type="match status" value="1"/>
</dbReference>
<dbReference type="PROSITE" id="PS50983">
    <property type="entry name" value="FE_B12_PBP"/>
    <property type="match status" value="1"/>
</dbReference>
<evidence type="ECO:0000259" key="2">
    <source>
        <dbReference type="PROSITE" id="PS50983"/>
    </source>
</evidence>
<evidence type="ECO:0000313" key="3">
    <source>
        <dbReference type="EMBL" id="GAA0507056.1"/>
    </source>
</evidence>
<sequence length="328" mass="34186">MTDGPASLSCGGTTPERGGPYPGRMTHPAPTAPADRPAPTRIVSLLPSATDLLFDLGLGARVVGVSHSCDHPQARSLPVLTRSIVDSAAPQAEIDRAVSDAVREGRALYRVDGPRLDVLNPDLVVTQGVCEVCAVTPGTIEAAVRYLPGCLPAANVLSLEGRRLSGILDDLRALGEAAGVPEHAGALAARAQARWDAVPSAPHAPRVLTLEWTDPPFYGGHWVPEQVERAGGVNVLGAAGTDSGRAGWAQIEALRPDVTVVMCCGYGLRDNVSFARALDPQRPLGQVWAVDANALFSRPALGVVRGAEVLAALLRGEATPGQSERVRG</sequence>
<dbReference type="EMBL" id="BAAADB010000011">
    <property type="protein sequence ID" value="GAA0507056.1"/>
    <property type="molecule type" value="Genomic_DNA"/>
</dbReference>
<feature type="region of interest" description="Disordered" evidence="1">
    <location>
        <begin position="1"/>
        <end position="38"/>
    </location>
</feature>